<evidence type="ECO:0000313" key="8">
    <source>
        <dbReference type="Proteomes" id="UP000544872"/>
    </source>
</evidence>
<feature type="transmembrane region" description="Helical" evidence="6">
    <location>
        <begin position="12"/>
        <end position="37"/>
    </location>
</feature>
<evidence type="ECO:0000313" key="7">
    <source>
        <dbReference type="EMBL" id="MBB6208816.1"/>
    </source>
</evidence>
<keyword evidence="8" id="KW-1185">Reference proteome</keyword>
<dbReference type="EMBL" id="JACIIX010000001">
    <property type="protein sequence ID" value="MBB6208816.1"/>
    <property type="molecule type" value="Genomic_DNA"/>
</dbReference>
<evidence type="ECO:0000256" key="3">
    <source>
        <dbReference type="ARBA" id="ARBA00022692"/>
    </source>
</evidence>
<feature type="transmembrane region" description="Helical" evidence="6">
    <location>
        <begin position="49"/>
        <end position="74"/>
    </location>
</feature>
<dbReference type="Pfam" id="PF01810">
    <property type="entry name" value="LysE"/>
    <property type="match status" value="1"/>
</dbReference>
<dbReference type="PANTHER" id="PTHR30086:SF20">
    <property type="entry name" value="ARGININE EXPORTER PROTEIN ARGO-RELATED"/>
    <property type="match status" value="1"/>
</dbReference>
<comment type="subcellular location">
    <subcellularLocation>
        <location evidence="1">Cell membrane</location>
        <topology evidence="1">Multi-pass membrane protein</topology>
    </subcellularLocation>
</comment>
<dbReference type="RefSeq" id="WP_184260237.1">
    <property type="nucleotide sequence ID" value="NZ_JACIIX010000001.1"/>
</dbReference>
<gene>
    <name evidence="7" type="ORF">FHS48_000197</name>
</gene>
<name>A0A7X0DKC2_NOVIT</name>
<dbReference type="AlphaFoldDB" id="A0A7X0DKC2"/>
<comment type="caution">
    <text evidence="7">The sequence shown here is derived from an EMBL/GenBank/DDBJ whole genome shotgun (WGS) entry which is preliminary data.</text>
</comment>
<organism evidence="7 8">
    <name type="scientific">Novispirillum itersonii</name>
    <name type="common">Aquaspirillum itersonii</name>
    <dbReference type="NCBI Taxonomy" id="189"/>
    <lineage>
        <taxon>Bacteria</taxon>
        <taxon>Pseudomonadati</taxon>
        <taxon>Pseudomonadota</taxon>
        <taxon>Alphaproteobacteria</taxon>
        <taxon>Rhodospirillales</taxon>
        <taxon>Novispirillaceae</taxon>
        <taxon>Novispirillum</taxon>
    </lineage>
</organism>
<keyword evidence="3 6" id="KW-0812">Transmembrane</keyword>
<proteinExistence type="predicted"/>
<dbReference type="GO" id="GO:0015171">
    <property type="term" value="F:amino acid transmembrane transporter activity"/>
    <property type="evidence" value="ECO:0007669"/>
    <property type="project" value="TreeGrafter"/>
</dbReference>
<accession>A0A7X0DKC2</accession>
<sequence length="217" mass="21364">MTLTPDLSPDLAVMLAKGMILGLSIAAPVGPIGILCMRRTLEGGVLAGVAGGLGTALADALYAAVAAFGVAGVAAVLQDYALLLNGGGALVLLWLAVKTLRAAPAAGEGAAAGGRRGVLGLCVATFGLTIANPPTIALFAALFAGLGLGAGSDTATAVALVAGVFVGSMLWWVILSTGVSLMRHRLSPPVLLWINRGAGVVLLGFAAAMLWALAAAL</sequence>
<dbReference type="Proteomes" id="UP000544872">
    <property type="component" value="Unassembled WGS sequence"/>
</dbReference>
<protein>
    <submittedName>
        <fullName evidence="7">Putative LysE/RhtB family amino acid efflux pump</fullName>
    </submittedName>
</protein>
<evidence type="ECO:0000256" key="1">
    <source>
        <dbReference type="ARBA" id="ARBA00004651"/>
    </source>
</evidence>
<dbReference type="InterPro" id="IPR001123">
    <property type="entry name" value="LeuE-type"/>
</dbReference>
<feature type="transmembrane region" description="Helical" evidence="6">
    <location>
        <begin position="193"/>
        <end position="214"/>
    </location>
</feature>
<evidence type="ECO:0000256" key="5">
    <source>
        <dbReference type="ARBA" id="ARBA00023136"/>
    </source>
</evidence>
<keyword evidence="2" id="KW-1003">Cell membrane</keyword>
<keyword evidence="4 6" id="KW-1133">Transmembrane helix</keyword>
<evidence type="ECO:0000256" key="2">
    <source>
        <dbReference type="ARBA" id="ARBA00022475"/>
    </source>
</evidence>
<dbReference type="GO" id="GO:0005886">
    <property type="term" value="C:plasma membrane"/>
    <property type="evidence" value="ECO:0007669"/>
    <property type="project" value="UniProtKB-SubCell"/>
</dbReference>
<dbReference type="PANTHER" id="PTHR30086">
    <property type="entry name" value="ARGININE EXPORTER PROTEIN ARGO"/>
    <property type="match status" value="1"/>
</dbReference>
<keyword evidence="5 6" id="KW-0472">Membrane</keyword>
<evidence type="ECO:0000256" key="4">
    <source>
        <dbReference type="ARBA" id="ARBA00022989"/>
    </source>
</evidence>
<feature type="transmembrane region" description="Helical" evidence="6">
    <location>
        <begin position="118"/>
        <end position="145"/>
    </location>
</feature>
<feature type="transmembrane region" description="Helical" evidence="6">
    <location>
        <begin position="80"/>
        <end position="97"/>
    </location>
</feature>
<evidence type="ECO:0000256" key="6">
    <source>
        <dbReference type="SAM" id="Phobius"/>
    </source>
</evidence>
<feature type="transmembrane region" description="Helical" evidence="6">
    <location>
        <begin position="157"/>
        <end position="181"/>
    </location>
</feature>
<reference evidence="7 8" key="1">
    <citation type="submission" date="2020-08" db="EMBL/GenBank/DDBJ databases">
        <title>Genomic Encyclopedia of Type Strains, Phase IV (KMG-IV): sequencing the most valuable type-strain genomes for metagenomic binning, comparative biology and taxonomic classification.</title>
        <authorList>
            <person name="Goeker M."/>
        </authorList>
    </citation>
    <scope>NUCLEOTIDE SEQUENCE [LARGE SCALE GENOMIC DNA]</scope>
    <source>
        <strain evidence="7 8">DSM 11590</strain>
    </source>
</reference>